<sequence>MDQNLVPVLESVRAFLEREHGLWIDGKPRAALSGRRNEVRNPASGGVIASVADGEAADVDAAVASARRAFESGVWSGLRPAERERVLLRLADLLEAHAEELAQLETLNQGKSIHLARAIEVGGSIEYVRYMAGWATKITGETLDVSIPAPPGARFTAFTRREPVGVAAGIAPWNFPLMIALWKTVPALAAGCTAVLKPASETPLSALRLAELALEAGVPPGVFNVVTGRGEVAGRALAGHPLIGKVSFTGSTEVGKAVGHAALDNMTRLALELGGKNPMLVLGDADIDQAVKGALLGGFLNQGQVCAAASRLYVHRSKFNMFAEALSAAVAGMRLGPGMGLDAQVNPLVSHRRQQAVCRLIERGRAAGARVLTGGAAADLPGYFVQPTVMTDLAPDNPVAREEVFGPVLALIPFDEVDEAVTLANDTRYGLAASVWTNDLSAALDIVPRLQAGTVWVNSHIPLDPGMPFGGYKESGLGREFGKGAVESFTEIKSVCIAH</sequence>
<evidence type="ECO:0000259" key="5">
    <source>
        <dbReference type="Pfam" id="PF00171"/>
    </source>
</evidence>
<feature type="domain" description="Aldehyde dehydrogenase" evidence="5">
    <location>
        <begin position="35"/>
        <end position="495"/>
    </location>
</feature>
<dbReference type="PROSITE" id="PS00687">
    <property type="entry name" value="ALDEHYDE_DEHYDR_GLU"/>
    <property type="match status" value="1"/>
</dbReference>
<dbReference type="InterPro" id="IPR016163">
    <property type="entry name" value="Ald_DH_C"/>
</dbReference>
<evidence type="ECO:0000256" key="4">
    <source>
        <dbReference type="RuleBase" id="RU003345"/>
    </source>
</evidence>
<evidence type="ECO:0000313" key="7">
    <source>
        <dbReference type="Proteomes" id="UP000192721"/>
    </source>
</evidence>
<gene>
    <name evidence="6" type="ORF">B0T45_18795</name>
</gene>
<keyword evidence="2 4" id="KW-0560">Oxidoreductase</keyword>
<proteinExistence type="inferred from homology"/>
<reference evidence="6 7" key="1">
    <citation type="submission" date="2017-02" db="EMBL/GenBank/DDBJ databases">
        <title>Chromobacterium haemolyticum H5244.</title>
        <authorList>
            <person name="Gulvik C.A."/>
        </authorList>
    </citation>
    <scope>NUCLEOTIDE SEQUENCE [LARGE SCALE GENOMIC DNA]</scope>
    <source>
        <strain evidence="6 7">H5244</strain>
    </source>
</reference>
<dbReference type="InterPro" id="IPR016161">
    <property type="entry name" value="Ald_DH/histidinol_DH"/>
</dbReference>
<dbReference type="InterPro" id="IPR016160">
    <property type="entry name" value="Ald_DH_CS_CYS"/>
</dbReference>
<dbReference type="SUPFAM" id="SSF53720">
    <property type="entry name" value="ALDH-like"/>
    <property type="match status" value="1"/>
</dbReference>
<comment type="caution">
    <text evidence="6">The sequence shown here is derived from an EMBL/GenBank/DDBJ whole genome shotgun (WGS) entry which is preliminary data.</text>
</comment>
<dbReference type="InterPro" id="IPR016162">
    <property type="entry name" value="Ald_DH_N"/>
</dbReference>
<dbReference type="GO" id="GO:0016620">
    <property type="term" value="F:oxidoreductase activity, acting on the aldehyde or oxo group of donors, NAD or NADP as acceptor"/>
    <property type="evidence" value="ECO:0007669"/>
    <property type="project" value="InterPro"/>
</dbReference>
<dbReference type="InterPro" id="IPR015590">
    <property type="entry name" value="Aldehyde_DH_dom"/>
</dbReference>
<dbReference type="Gene3D" id="3.40.309.10">
    <property type="entry name" value="Aldehyde Dehydrogenase, Chain A, domain 2"/>
    <property type="match status" value="1"/>
</dbReference>
<protein>
    <submittedName>
        <fullName evidence="6">NAD-dependent phenylacetaldehyde dehydrogenase</fullName>
    </submittedName>
</protein>
<evidence type="ECO:0000313" key="6">
    <source>
        <dbReference type="EMBL" id="OQS34513.1"/>
    </source>
</evidence>
<feature type="active site" evidence="3">
    <location>
        <position position="272"/>
    </location>
</feature>
<evidence type="ECO:0000256" key="1">
    <source>
        <dbReference type="ARBA" id="ARBA00009986"/>
    </source>
</evidence>
<dbReference type="Pfam" id="PF00171">
    <property type="entry name" value="Aldedh"/>
    <property type="match status" value="1"/>
</dbReference>
<dbReference type="PANTHER" id="PTHR11699">
    <property type="entry name" value="ALDEHYDE DEHYDROGENASE-RELATED"/>
    <property type="match status" value="1"/>
</dbReference>
<dbReference type="FunFam" id="3.40.605.10:FF:000007">
    <property type="entry name" value="NAD/NADP-dependent betaine aldehyde dehydrogenase"/>
    <property type="match status" value="1"/>
</dbReference>
<comment type="similarity">
    <text evidence="1 4">Belongs to the aldehyde dehydrogenase family.</text>
</comment>
<name>A0A1W0CIB7_9NEIS</name>
<dbReference type="InterPro" id="IPR029510">
    <property type="entry name" value="Ald_DH_CS_GLU"/>
</dbReference>
<organism evidence="6 7">
    <name type="scientific">Chromobacterium haemolyticum</name>
    <dbReference type="NCBI Taxonomy" id="394935"/>
    <lineage>
        <taxon>Bacteria</taxon>
        <taxon>Pseudomonadati</taxon>
        <taxon>Pseudomonadota</taxon>
        <taxon>Betaproteobacteria</taxon>
        <taxon>Neisseriales</taxon>
        <taxon>Chromobacteriaceae</taxon>
        <taxon>Chromobacterium</taxon>
    </lineage>
</organism>
<dbReference type="EMBL" id="MUKV01000032">
    <property type="protein sequence ID" value="OQS34513.1"/>
    <property type="molecule type" value="Genomic_DNA"/>
</dbReference>
<evidence type="ECO:0000256" key="2">
    <source>
        <dbReference type="ARBA" id="ARBA00023002"/>
    </source>
</evidence>
<evidence type="ECO:0000256" key="3">
    <source>
        <dbReference type="PROSITE-ProRule" id="PRU10007"/>
    </source>
</evidence>
<dbReference type="Proteomes" id="UP000192721">
    <property type="component" value="Unassembled WGS sequence"/>
</dbReference>
<dbReference type="FunFam" id="3.40.309.10:FF:000012">
    <property type="entry name" value="Betaine aldehyde dehydrogenase"/>
    <property type="match status" value="1"/>
</dbReference>
<dbReference type="AlphaFoldDB" id="A0A1W0CIB7"/>
<dbReference type="Gene3D" id="3.40.605.10">
    <property type="entry name" value="Aldehyde Dehydrogenase, Chain A, domain 1"/>
    <property type="match status" value="1"/>
</dbReference>
<dbReference type="PROSITE" id="PS00070">
    <property type="entry name" value="ALDEHYDE_DEHYDR_CYS"/>
    <property type="match status" value="1"/>
</dbReference>
<accession>A0A1W0CIB7</accession>
<dbReference type="RefSeq" id="WP_081556523.1">
    <property type="nucleotide sequence ID" value="NZ_MUKV01000032.1"/>
</dbReference>